<dbReference type="Proteomes" id="UP000271974">
    <property type="component" value="Unassembled WGS sequence"/>
</dbReference>
<keyword evidence="2" id="KW-1185">Reference proteome</keyword>
<sequence length="131" mass="13881">LDPLCQKFVSCVGVCLVQNQTGAAGACQGEVRPLTLQRGVGEADLTTQTCTGDLGCLIARAQLKLLPVFSDHLLLLLYVVVQNEKLGSETKMAYRARCSTAGRAPAGLGPSRMCWCASCYACAGLFSSQKH</sequence>
<gene>
    <name evidence="1" type="ORF">EGW08_017413</name>
</gene>
<protein>
    <submittedName>
        <fullName evidence="1">Uncharacterized protein</fullName>
    </submittedName>
</protein>
<proteinExistence type="predicted"/>
<comment type="caution">
    <text evidence="1">The sequence shown here is derived from an EMBL/GenBank/DDBJ whole genome shotgun (WGS) entry which is preliminary data.</text>
</comment>
<evidence type="ECO:0000313" key="1">
    <source>
        <dbReference type="EMBL" id="RUS74823.1"/>
    </source>
</evidence>
<dbReference type="AlphaFoldDB" id="A0A433SZT2"/>
<accession>A0A433SZT2</accession>
<feature type="non-terminal residue" evidence="1">
    <location>
        <position position="1"/>
    </location>
</feature>
<dbReference type="EMBL" id="RQTK01000795">
    <property type="protein sequence ID" value="RUS74823.1"/>
    <property type="molecule type" value="Genomic_DNA"/>
</dbReference>
<organism evidence="1 2">
    <name type="scientific">Elysia chlorotica</name>
    <name type="common">Eastern emerald elysia</name>
    <name type="synonym">Sea slug</name>
    <dbReference type="NCBI Taxonomy" id="188477"/>
    <lineage>
        <taxon>Eukaryota</taxon>
        <taxon>Metazoa</taxon>
        <taxon>Spiralia</taxon>
        <taxon>Lophotrochozoa</taxon>
        <taxon>Mollusca</taxon>
        <taxon>Gastropoda</taxon>
        <taxon>Heterobranchia</taxon>
        <taxon>Euthyneura</taxon>
        <taxon>Panpulmonata</taxon>
        <taxon>Sacoglossa</taxon>
        <taxon>Placobranchoidea</taxon>
        <taxon>Plakobranchidae</taxon>
        <taxon>Elysia</taxon>
    </lineage>
</organism>
<evidence type="ECO:0000313" key="2">
    <source>
        <dbReference type="Proteomes" id="UP000271974"/>
    </source>
</evidence>
<name>A0A433SZT2_ELYCH</name>
<reference evidence="1 2" key="1">
    <citation type="submission" date="2019-01" db="EMBL/GenBank/DDBJ databases">
        <title>A draft genome assembly of the solar-powered sea slug Elysia chlorotica.</title>
        <authorList>
            <person name="Cai H."/>
            <person name="Li Q."/>
            <person name="Fang X."/>
            <person name="Li J."/>
            <person name="Curtis N.E."/>
            <person name="Altenburger A."/>
            <person name="Shibata T."/>
            <person name="Feng M."/>
            <person name="Maeda T."/>
            <person name="Schwartz J.A."/>
            <person name="Shigenobu S."/>
            <person name="Lundholm N."/>
            <person name="Nishiyama T."/>
            <person name="Yang H."/>
            <person name="Hasebe M."/>
            <person name="Li S."/>
            <person name="Pierce S.K."/>
            <person name="Wang J."/>
        </authorList>
    </citation>
    <scope>NUCLEOTIDE SEQUENCE [LARGE SCALE GENOMIC DNA]</scope>
    <source>
        <strain evidence="1">EC2010</strain>
        <tissue evidence="1">Whole organism of an adult</tissue>
    </source>
</reference>